<comment type="caution">
    <text evidence="3">The sequence shown here is derived from an EMBL/GenBank/DDBJ whole genome shotgun (WGS) entry which is preliminary data.</text>
</comment>
<feature type="compositionally biased region" description="Basic residues" evidence="1">
    <location>
        <begin position="170"/>
        <end position="180"/>
    </location>
</feature>
<sequence>MTLQKAKLICLDGASNIEFMFNPSQLAFEGIVKTSENPGARTQDKGTPKVSFSNIKAYKVTISNILFDTYEEGGDVIDQYISKFKEAVEFAPGKERPPIYRFEWGNKVYLRACFIEKLSYKLTMFLPNGTPVRAVIDSLSLKEADEPKPNGAVNAPNTDNKTRQTDTPQNRRKRVNNRRR</sequence>
<name>A0A0V7ZMG3_9CYAN</name>
<reference evidence="3 4" key="1">
    <citation type="journal article" date="2015" name="Genome Announc.">
        <title>Draft Genome of the Euendolithic (true boring) Cyanobacterium Mastigocoleus testarum strain BC008.</title>
        <authorList>
            <person name="Guida B.S."/>
            <person name="Garcia-Pichel F."/>
        </authorList>
    </citation>
    <scope>NUCLEOTIDE SEQUENCE [LARGE SCALE GENOMIC DNA]</scope>
    <source>
        <strain evidence="3 4">BC008</strain>
    </source>
</reference>
<organism evidence="3 4">
    <name type="scientific">Mastigocoleus testarum BC008</name>
    <dbReference type="NCBI Taxonomy" id="371196"/>
    <lineage>
        <taxon>Bacteria</taxon>
        <taxon>Bacillati</taxon>
        <taxon>Cyanobacteriota</taxon>
        <taxon>Cyanophyceae</taxon>
        <taxon>Nostocales</taxon>
        <taxon>Hapalosiphonaceae</taxon>
        <taxon>Mastigocoleus</taxon>
    </lineage>
</organism>
<gene>
    <name evidence="3" type="ORF">BC008_22215</name>
</gene>
<proteinExistence type="predicted"/>
<feature type="domain" description="Contractile injection system tube protein N-terminal" evidence="2">
    <location>
        <begin position="15"/>
        <end position="148"/>
    </location>
</feature>
<protein>
    <recommendedName>
        <fullName evidence="2">Contractile injection system tube protein N-terminal domain-containing protein</fullName>
    </recommendedName>
</protein>
<evidence type="ECO:0000313" key="4">
    <source>
        <dbReference type="Proteomes" id="UP000053372"/>
    </source>
</evidence>
<keyword evidence="4" id="KW-1185">Reference proteome</keyword>
<dbReference type="RefSeq" id="WP_058183980.1">
    <property type="nucleotide sequence ID" value="NZ_LMTZ01000105.1"/>
</dbReference>
<evidence type="ECO:0000256" key="1">
    <source>
        <dbReference type="SAM" id="MobiDB-lite"/>
    </source>
</evidence>
<dbReference type="EMBL" id="LMTZ01000105">
    <property type="protein sequence ID" value="KST65697.1"/>
    <property type="molecule type" value="Genomic_DNA"/>
</dbReference>
<accession>A0A0V7ZMG3</accession>
<dbReference type="InterPro" id="IPR045361">
    <property type="entry name" value="CIS_tube_prot_N"/>
</dbReference>
<dbReference type="Pfam" id="PF19266">
    <property type="entry name" value="CIS_tube"/>
    <property type="match status" value="1"/>
</dbReference>
<dbReference type="Proteomes" id="UP000053372">
    <property type="component" value="Unassembled WGS sequence"/>
</dbReference>
<evidence type="ECO:0000259" key="2">
    <source>
        <dbReference type="Pfam" id="PF19266"/>
    </source>
</evidence>
<dbReference type="AlphaFoldDB" id="A0A0V7ZMG3"/>
<dbReference type="OrthoDB" id="9815939at2"/>
<feature type="region of interest" description="Disordered" evidence="1">
    <location>
        <begin position="143"/>
        <end position="180"/>
    </location>
</feature>
<evidence type="ECO:0000313" key="3">
    <source>
        <dbReference type="EMBL" id="KST65697.1"/>
    </source>
</evidence>